<name>A0AAE0ZMG2_9GAST</name>
<dbReference type="EMBL" id="JAWDGP010003706">
    <property type="protein sequence ID" value="KAK3771591.1"/>
    <property type="molecule type" value="Genomic_DNA"/>
</dbReference>
<organism evidence="2 3">
    <name type="scientific">Elysia crispata</name>
    <name type="common">lettuce slug</name>
    <dbReference type="NCBI Taxonomy" id="231223"/>
    <lineage>
        <taxon>Eukaryota</taxon>
        <taxon>Metazoa</taxon>
        <taxon>Spiralia</taxon>
        <taxon>Lophotrochozoa</taxon>
        <taxon>Mollusca</taxon>
        <taxon>Gastropoda</taxon>
        <taxon>Heterobranchia</taxon>
        <taxon>Euthyneura</taxon>
        <taxon>Panpulmonata</taxon>
        <taxon>Sacoglossa</taxon>
        <taxon>Placobranchoidea</taxon>
        <taxon>Plakobranchidae</taxon>
        <taxon>Elysia</taxon>
    </lineage>
</organism>
<comment type="caution">
    <text evidence="2">The sequence shown here is derived from an EMBL/GenBank/DDBJ whole genome shotgun (WGS) entry which is preliminary data.</text>
</comment>
<dbReference type="AlphaFoldDB" id="A0AAE0ZMG2"/>
<feature type="compositionally biased region" description="Basic and acidic residues" evidence="1">
    <location>
        <begin position="16"/>
        <end position="26"/>
    </location>
</feature>
<evidence type="ECO:0000313" key="2">
    <source>
        <dbReference type="EMBL" id="KAK3771591.1"/>
    </source>
</evidence>
<gene>
    <name evidence="2" type="ORF">RRG08_016626</name>
</gene>
<proteinExistence type="predicted"/>
<feature type="region of interest" description="Disordered" evidence="1">
    <location>
        <begin position="1"/>
        <end position="88"/>
    </location>
</feature>
<accession>A0AAE0ZMG2</accession>
<reference evidence="2" key="1">
    <citation type="journal article" date="2023" name="G3 (Bethesda)">
        <title>A reference genome for the long-term kleptoplast-retaining sea slug Elysia crispata morphotype clarki.</title>
        <authorList>
            <person name="Eastman K.E."/>
            <person name="Pendleton A.L."/>
            <person name="Shaikh M.A."/>
            <person name="Suttiyut T."/>
            <person name="Ogas R."/>
            <person name="Tomko P."/>
            <person name="Gavelis G."/>
            <person name="Widhalm J.R."/>
            <person name="Wisecaver J.H."/>
        </authorList>
    </citation>
    <scope>NUCLEOTIDE SEQUENCE</scope>
    <source>
        <strain evidence="2">ECLA1</strain>
    </source>
</reference>
<protein>
    <submittedName>
        <fullName evidence="2">Uncharacterized protein</fullName>
    </submittedName>
</protein>
<dbReference type="Proteomes" id="UP001283361">
    <property type="component" value="Unassembled WGS sequence"/>
</dbReference>
<feature type="compositionally biased region" description="Basic and acidic residues" evidence="1">
    <location>
        <begin position="38"/>
        <end position="63"/>
    </location>
</feature>
<evidence type="ECO:0000256" key="1">
    <source>
        <dbReference type="SAM" id="MobiDB-lite"/>
    </source>
</evidence>
<sequence length="88" mass="10017">MSKKRGTQTETGKVTLESRRDESDRNRGRHARVSSEMSQKKQEGQIHGRDESYRNREASRQSHGEMSQTEAGGVTLEYAEMSQTETRG</sequence>
<evidence type="ECO:0000313" key="3">
    <source>
        <dbReference type="Proteomes" id="UP001283361"/>
    </source>
</evidence>
<keyword evidence="3" id="KW-1185">Reference proteome</keyword>